<evidence type="ECO:0000256" key="22">
    <source>
        <dbReference type="PIRSR" id="PIRSR600829-3"/>
    </source>
</evidence>
<keyword evidence="17 24" id="KW-0472">Membrane</keyword>
<evidence type="ECO:0000313" key="26">
    <source>
        <dbReference type="Proteomes" id="UP001155840"/>
    </source>
</evidence>
<feature type="binding site" evidence="22">
    <location>
        <position position="33"/>
    </location>
    <ligand>
        <name>ATP</name>
        <dbReference type="ChEBI" id="CHEBI:30616"/>
    </ligand>
</feature>
<evidence type="ECO:0000256" key="20">
    <source>
        <dbReference type="PIRSR" id="PIRSR600829-1"/>
    </source>
</evidence>
<dbReference type="GO" id="GO:0006654">
    <property type="term" value="P:phosphatidic acid biosynthetic process"/>
    <property type="evidence" value="ECO:0007669"/>
    <property type="project" value="InterPro"/>
</dbReference>
<evidence type="ECO:0000256" key="9">
    <source>
        <dbReference type="ARBA" id="ARBA00022692"/>
    </source>
</evidence>
<dbReference type="InterPro" id="IPR000829">
    <property type="entry name" value="DAGK"/>
</dbReference>
<dbReference type="InterPro" id="IPR033718">
    <property type="entry name" value="DAGK_prok"/>
</dbReference>
<dbReference type="AlphaFoldDB" id="A0AA43ZH48"/>
<comment type="cofactor">
    <cofactor evidence="23">
        <name>Mg(2+)</name>
        <dbReference type="ChEBI" id="CHEBI:18420"/>
    </cofactor>
    <text evidence="23">Mn(2+), Zn(2+), Cd(2+) and Co(2+) support activity to lesser extents.</text>
</comment>
<keyword evidence="11 22" id="KW-0547">Nucleotide-binding</keyword>
<keyword evidence="10 23" id="KW-0479">Metal-binding</keyword>
<comment type="subcellular location">
    <subcellularLocation>
        <location evidence="1 24">Cell inner membrane</location>
        <topology evidence="1 24">Multi-pass membrane protein</topology>
    </subcellularLocation>
</comment>
<dbReference type="InterPro" id="IPR036945">
    <property type="entry name" value="DAGK_sf"/>
</dbReference>
<evidence type="ECO:0000256" key="17">
    <source>
        <dbReference type="ARBA" id="ARBA00023136"/>
    </source>
</evidence>
<evidence type="ECO:0000256" key="5">
    <source>
        <dbReference type="ARBA" id="ARBA00022475"/>
    </source>
</evidence>
<evidence type="ECO:0000256" key="2">
    <source>
        <dbReference type="ARBA" id="ARBA00005967"/>
    </source>
</evidence>
<keyword evidence="16 24" id="KW-0443">Lipid metabolism</keyword>
<name>A0AA43ZH48_9HYPH</name>
<evidence type="ECO:0000256" key="21">
    <source>
        <dbReference type="PIRSR" id="PIRSR600829-2"/>
    </source>
</evidence>
<dbReference type="EMBL" id="JAANCM010000010">
    <property type="protein sequence ID" value="NHT77802.1"/>
    <property type="molecule type" value="Genomic_DNA"/>
</dbReference>
<keyword evidence="6" id="KW-0444">Lipid biosynthesis</keyword>
<evidence type="ECO:0000256" key="4">
    <source>
        <dbReference type="ARBA" id="ARBA00017575"/>
    </source>
</evidence>
<feature type="active site" description="Proton acceptor" evidence="20">
    <location>
        <position position="74"/>
    </location>
</feature>
<keyword evidence="13 22" id="KW-0067">ATP-binding</keyword>
<keyword evidence="8 24" id="KW-0808">Transferase</keyword>
<evidence type="ECO:0000256" key="24">
    <source>
        <dbReference type="RuleBase" id="RU363065"/>
    </source>
</evidence>
<evidence type="ECO:0000256" key="16">
    <source>
        <dbReference type="ARBA" id="ARBA00023098"/>
    </source>
</evidence>
<evidence type="ECO:0000256" key="7">
    <source>
        <dbReference type="ARBA" id="ARBA00022519"/>
    </source>
</evidence>
<dbReference type="GO" id="GO:0004143">
    <property type="term" value="F:ATP-dependent diacylglycerol kinase activity"/>
    <property type="evidence" value="ECO:0007669"/>
    <property type="project" value="UniProtKB-EC"/>
</dbReference>
<dbReference type="PROSITE" id="PS01069">
    <property type="entry name" value="DAGK_PROKAR"/>
    <property type="match status" value="1"/>
</dbReference>
<dbReference type="CDD" id="cd14264">
    <property type="entry name" value="DAGK_IM"/>
    <property type="match status" value="1"/>
</dbReference>
<comment type="catalytic activity">
    <reaction evidence="24">
        <text>a 1,2-diacyl-sn-glycerol + ATP = a 1,2-diacyl-sn-glycero-3-phosphate + ADP + H(+)</text>
        <dbReference type="Rhea" id="RHEA:10272"/>
        <dbReference type="ChEBI" id="CHEBI:15378"/>
        <dbReference type="ChEBI" id="CHEBI:17815"/>
        <dbReference type="ChEBI" id="CHEBI:30616"/>
        <dbReference type="ChEBI" id="CHEBI:58608"/>
        <dbReference type="ChEBI" id="CHEBI:456216"/>
        <dbReference type="EC" id="2.7.1.107"/>
    </reaction>
</comment>
<keyword evidence="15 24" id="KW-1133">Transmembrane helix</keyword>
<evidence type="ECO:0000256" key="8">
    <source>
        <dbReference type="ARBA" id="ARBA00022679"/>
    </source>
</evidence>
<evidence type="ECO:0000256" key="3">
    <source>
        <dbReference type="ARBA" id="ARBA00012133"/>
    </source>
</evidence>
<sequence length="127" mass="13224">MANEIQPRKLTGMAHFMAASGYSAGGLSRAWKEAAFRQEVGAGAGLAFVYGILDVGVPVTAAAAVLFLTLIAVEALNTAIEEIVDRISPEISTTARHAKDLGSFAVLCLIAANVILLCSALYLKVMG</sequence>
<gene>
    <name evidence="25" type="ORF">G8E10_19050</name>
</gene>
<keyword evidence="18" id="KW-0594">Phospholipid biosynthesis</keyword>
<evidence type="ECO:0000256" key="1">
    <source>
        <dbReference type="ARBA" id="ARBA00004429"/>
    </source>
</evidence>
<feature type="binding site" evidence="21">
    <location>
        <begin position="35"/>
        <end position="39"/>
    </location>
    <ligand>
        <name>substrate</name>
    </ligand>
</feature>
<reference evidence="25" key="1">
    <citation type="submission" date="2020-03" db="EMBL/GenBank/DDBJ databases">
        <title>Ferranicluibacter endophyticum gen. nov., sp. nov., a new genus isolated from Rubus ulmifolius Schott. stem.</title>
        <authorList>
            <person name="Roca-Couso R."/>
            <person name="Flores-Felix J.D."/>
            <person name="Igual J.M."/>
            <person name="Rivas R."/>
        </authorList>
    </citation>
    <scope>NUCLEOTIDE SEQUENCE</scope>
    <source>
        <strain evidence="25">CRRU44</strain>
    </source>
</reference>
<dbReference type="EC" id="2.7.1.107" evidence="3 24"/>
<keyword evidence="19 24" id="KW-1208">Phospholipid metabolism</keyword>
<dbReference type="GO" id="GO:0005886">
    <property type="term" value="C:plasma membrane"/>
    <property type="evidence" value="ECO:0007669"/>
    <property type="project" value="UniProtKB-SubCell"/>
</dbReference>
<evidence type="ECO:0000256" key="11">
    <source>
        <dbReference type="ARBA" id="ARBA00022741"/>
    </source>
</evidence>
<evidence type="ECO:0000256" key="13">
    <source>
        <dbReference type="ARBA" id="ARBA00022840"/>
    </source>
</evidence>
<evidence type="ECO:0000256" key="18">
    <source>
        <dbReference type="ARBA" id="ARBA00023209"/>
    </source>
</evidence>
<evidence type="ECO:0000313" key="25">
    <source>
        <dbReference type="EMBL" id="NHT77802.1"/>
    </source>
</evidence>
<evidence type="ECO:0000256" key="10">
    <source>
        <dbReference type="ARBA" id="ARBA00022723"/>
    </source>
</evidence>
<keyword evidence="9 24" id="KW-0812">Transmembrane</keyword>
<evidence type="ECO:0000256" key="23">
    <source>
        <dbReference type="PIRSR" id="PIRSR600829-4"/>
    </source>
</evidence>
<feature type="binding site" evidence="22">
    <location>
        <position position="22"/>
    </location>
    <ligand>
        <name>ATP</name>
        <dbReference type="ChEBI" id="CHEBI:30616"/>
    </ligand>
</feature>
<keyword evidence="5" id="KW-1003">Cell membrane</keyword>
<evidence type="ECO:0000256" key="14">
    <source>
        <dbReference type="ARBA" id="ARBA00022842"/>
    </source>
</evidence>
<proteinExistence type="inferred from homology"/>
<keyword evidence="26" id="KW-1185">Reference proteome</keyword>
<dbReference type="PANTHER" id="PTHR34299:SF1">
    <property type="entry name" value="DIACYLGLYCEROL KINASE"/>
    <property type="match status" value="1"/>
</dbReference>
<accession>A0AA43ZH48</accession>
<feature type="binding site" evidence="21">
    <location>
        <position position="103"/>
    </location>
    <ligand>
        <name>substrate</name>
    </ligand>
</feature>
<keyword evidence="12 24" id="KW-0418">Kinase</keyword>
<dbReference type="GO" id="GO:0005524">
    <property type="term" value="F:ATP binding"/>
    <property type="evidence" value="ECO:0007669"/>
    <property type="project" value="UniProtKB-KW"/>
</dbReference>
<keyword evidence="7 24" id="KW-0997">Cell inner membrane</keyword>
<feature type="binding site" evidence="21">
    <location>
        <position position="74"/>
    </location>
    <ligand>
        <name>substrate</name>
    </ligand>
</feature>
<comment type="function">
    <text evidence="24">Catalyzes the ATP-dependent phosphorylation of sn-l,2-diacylglycerol (DAG) to phosphatidic acid. Involved in the recycling of diacylglycerol produced as a by-product during membrane-derived oligosaccharide (MDO) biosynthesis.</text>
</comment>
<feature type="binding site" evidence="22">
    <location>
        <begin position="99"/>
        <end position="100"/>
    </location>
    <ligand>
        <name>ATP</name>
        <dbReference type="ChEBI" id="CHEBI:30616"/>
    </ligand>
</feature>
<organism evidence="25 26">
    <name type="scientific">Ferranicluibacter rubi</name>
    <dbReference type="NCBI Taxonomy" id="2715133"/>
    <lineage>
        <taxon>Bacteria</taxon>
        <taxon>Pseudomonadati</taxon>
        <taxon>Pseudomonadota</taxon>
        <taxon>Alphaproteobacteria</taxon>
        <taxon>Hyphomicrobiales</taxon>
        <taxon>Rhizobiaceae</taxon>
        <taxon>Ferranicluibacter</taxon>
    </lineage>
</organism>
<dbReference type="GO" id="GO:0046872">
    <property type="term" value="F:metal ion binding"/>
    <property type="evidence" value="ECO:0007669"/>
    <property type="project" value="UniProtKB-KW"/>
</dbReference>
<evidence type="ECO:0000256" key="15">
    <source>
        <dbReference type="ARBA" id="ARBA00022989"/>
    </source>
</evidence>
<comment type="similarity">
    <text evidence="2 24">Belongs to the bacterial diacylglycerol kinase family.</text>
</comment>
<keyword evidence="14 23" id="KW-0460">Magnesium</keyword>
<evidence type="ECO:0000256" key="12">
    <source>
        <dbReference type="ARBA" id="ARBA00022777"/>
    </source>
</evidence>
<evidence type="ECO:0000256" key="6">
    <source>
        <dbReference type="ARBA" id="ARBA00022516"/>
    </source>
</evidence>
<feature type="binding site" evidence="23">
    <location>
        <position position="81"/>
    </location>
    <ligand>
        <name>a divalent metal cation</name>
        <dbReference type="ChEBI" id="CHEBI:60240"/>
    </ligand>
</feature>
<dbReference type="Proteomes" id="UP001155840">
    <property type="component" value="Unassembled WGS sequence"/>
</dbReference>
<dbReference type="PANTHER" id="PTHR34299">
    <property type="entry name" value="DIACYLGLYCEROL KINASE"/>
    <property type="match status" value="1"/>
</dbReference>
<dbReference type="Pfam" id="PF01219">
    <property type="entry name" value="DAGK_prokar"/>
    <property type="match status" value="1"/>
</dbReference>
<comment type="caution">
    <text evidence="24">Lacks conserved residue(s) required for the propagation of feature annotation.</text>
</comment>
<feature type="binding site" evidence="23">
    <location>
        <position position="33"/>
    </location>
    <ligand>
        <name>a divalent metal cation</name>
        <dbReference type="ChEBI" id="CHEBI:60240"/>
    </ligand>
</feature>
<feature type="transmembrane region" description="Helical" evidence="24">
    <location>
        <begin position="101"/>
        <end position="123"/>
    </location>
</feature>
<dbReference type="Gene3D" id="1.10.287.3610">
    <property type="match status" value="1"/>
</dbReference>
<protein>
    <recommendedName>
        <fullName evidence="4 24">Diacylglycerol kinase</fullName>
        <ecNumber evidence="3 24">2.7.1.107</ecNumber>
    </recommendedName>
</protein>
<evidence type="ECO:0000256" key="19">
    <source>
        <dbReference type="ARBA" id="ARBA00023264"/>
    </source>
</evidence>
<feature type="binding site" evidence="22">
    <location>
        <position position="81"/>
    </location>
    <ligand>
        <name>ATP</name>
        <dbReference type="ChEBI" id="CHEBI:30616"/>
    </ligand>
</feature>
<dbReference type="RefSeq" id="WP_167130304.1">
    <property type="nucleotide sequence ID" value="NZ_JAANCM010000010.1"/>
</dbReference>
<comment type="caution">
    <text evidence="25">The sequence shown here is derived from an EMBL/GenBank/DDBJ whole genome shotgun (WGS) entry which is preliminary data.</text>
</comment>